<proteinExistence type="predicted"/>
<evidence type="ECO:0000313" key="2">
    <source>
        <dbReference type="Proteomes" id="UP000461585"/>
    </source>
</evidence>
<organism evidence="1 2">
    <name type="scientific">Anaerotalea alkaliphila</name>
    <dbReference type="NCBI Taxonomy" id="2662126"/>
    <lineage>
        <taxon>Bacteria</taxon>
        <taxon>Bacillati</taxon>
        <taxon>Bacillota</taxon>
        <taxon>Clostridia</taxon>
        <taxon>Eubacteriales</taxon>
        <taxon>Anaerotalea</taxon>
    </lineage>
</organism>
<dbReference type="Proteomes" id="UP000461585">
    <property type="component" value="Unassembled WGS sequence"/>
</dbReference>
<sequence length="130" mass="14352">MAEDKIHGCGCGDDDCTDEGCDCGDAGCSDEGCGCGHDHDHPYQKISLTLDDDTTEECSVLGIFDVEEQSYIALLPDNSDNVLLYRYSEEESTPNLENIESDAEFELVSSTFLSLIEEEGDEEYEEDEEV</sequence>
<dbReference type="Pfam" id="PF06949">
    <property type="entry name" value="DUF1292"/>
    <property type="match status" value="1"/>
</dbReference>
<dbReference type="InterPro" id="IPR009711">
    <property type="entry name" value="UPF0473"/>
</dbReference>
<protein>
    <submittedName>
        <fullName evidence="1">DUF1292 domain-containing protein</fullName>
    </submittedName>
</protein>
<dbReference type="EMBL" id="JAAEEH010000029">
    <property type="protein sequence ID" value="NDL68148.1"/>
    <property type="molecule type" value="Genomic_DNA"/>
</dbReference>
<gene>
    <name evidence="1" type="ORF">GXN74_10385</name>
</gene>
<dbReference type="RefSeq" id="WP_162370873.1">
    <property type="nucleotide sequence ID" value="NZ_JAAEEH010000029.1"/>
</dbReference>
<accession>A0A7X5KNT8</accession>
<evidence type="ECO:0000313" key="1">
    <source>
        <dbReference type="EMBL" id="NDL68148.1"/>
    </source>
</evidence>
<dbReference type="AlphaFoldDB" id="A0A7X5KNT8"/>
<comment type="caution">
    <text evidence="1">The sequence shown here is derived from an EMBL/GenBank/DDBJ whole genome shotgun (WGS) entry which is preliminary data.</text>
</comment>
<reference evidence="1 2" key="1">
    <citation type="submission" date="2020-01" db="EMBL/GenBank/DDBJ databases">
        <title>Anaeroalcalibacter tamaniensis gen. nov., sp. nov., moderately halophilic strictly anaerobic fermenter bacterium from mud volcano of Taman peninsula.</title>
        <authorList>
            <person name="Frolova A."/>
            <person name="Merkel A.Y."/>
            <person name="Slobodkin A.I."/>
        </authorList>
    </citation>
    <scope>NUCLEOTIDE SEQUENCE [LARGE SCALE GENOMIC DNA]</scope>
    <source>
        <strain evidence="1 2">F-3ap</strain>
    </source>
</reference>
<keyword evidence="2" id="KW-1185">Reference proteome</keyword>
<name>A0A7X5KNT8_9FIRM</name>